<keyword evidence="1" id="KW-0813">Transport</keyword>
<feature type="domain" description="Secretin/TonB short N-terminal" evidence="4">
    <location>
        <begin position="2"/>
        <end position="41"/>
    </location>
</feature>
<comment type="caution">
    <text evidence="5">The sequence shown here is derived from an EMBL/GenBank/DDBJ whole genome shotgun (WGS) entry which is preliminary data.</text>
</comment>
<dbReference type="Pfam" id="PF13715">
    <property type="entry name" value="CarbopepD_reg_2"/>
    <property type="match status" value="1"/>
</dbReference>
<dbReference type="SUPFAM" id="SSF49464">
    <property type="entry name" value="Carboxypeptidase regulatory domain-like"/>
    <property type="match status" value="1"/>
</dbReference>
<dbReference type="InterPro" id="IPR008969">
    <property type="entry name" value="CarboxyPept-like_regulatory"/>
</dbReference>
<protein>
    <recommendedName>
        <fullName evidence="4">Secretin/TonB short N-terminal domain-containing protein</fullName>
    </recommendedName>
</protein>
<keyword evidence="3" id="KW-0998">Cell outer membrane</keyword>
<evidence type="ECO:0000256" key="3">
    <source>
        <dbReference type="ARBA" id="ARBA00023237"/>
    </source>
</evidence>
<dbReference type="Proteomes" id="UP000434916">
    <property type="component" value="Unassembled WGS sequence"/>
</dbReference>
<proteinExistence type="predicted"/>
<accession>A0ABW9SFD6</accession>
<keyword evidence="2" id="KW-0472">Membrane</keyword>
<gene>
    <name evidence="5" type="ORF">GMD82_19275</name>
</gene>
<dbReference type="InterPro" id="IPR011662">
    <property type="entry name" value="Secretin/TonB_short_N"/>
</dbReference>
<evidence type="ECO:0000313" key="6">
    <source>
        <dbReference type="Proteomes" id="UP000434916"/>
    </source>
</evidence>
<evidence type="ECO:0000256" key="2">
    <source>
        <dbReference type="ARBA" id="ARBA00023136"/>
    </source>
</evidence>
<keyword evidence="6" id="KW-1185">Reference proteome</keyword>
<dbReference type="EMBL" id="WNCN01000040">
    <property type="protein sequence ID" value="MTU41545.1"/>
    <property type="molecule type" value="Genomic_DNA"/>
</dbReference>
<name>A0ABW9SFD6_9BACT</name>
<dbReference type="Gene3D" id="2.60.40.1120">
    <property type="entry name" value="Carboxypeptidase-like, regulatory domain"/>
    <property type="match status" value="1"/>
</dbReference>
<dbReference type="Pfam" id="PF07660">
    <property type="entry name" value="STN"/>
    <property type="match status" value="1"/>
</dbReference>
<organism evidence="5 6">
    <name type="scientific">Parabacteroides merdae</name>
    <dbReference type="NCBI Taxonomy" id="46503"/>
    <lineage>
        <taxon>Bacteria</taxon>
        <taxon>Pseudomonadati</taxon>
        <taxon>Bacteroidota</taxon>
        <taxon>Bacteroidia</taxon>
        <taxon>Bacteroidales</taxon>
        <taxon>Tannerellaceae</taxon>
        <taxon>Parabacteroides</taxon>
    </lineage>
</organism>
<sequence>MNVNKTVSVNAQNATLEDVLDQVLKNTGYKYQIIDRQVLIKVSDNLLLSGVQQNKKTVTGVILDESGLPVIGANVVEKGTTNGTITDAEGRFSLNVASDATLREVLP</sequence>
<reference evidence="5 6" key="1">
    <citation type="journal article" date="2019" name="Nat. Med.">
        <title>A library of human gut bacterial isolates paired with longitudinal multiomics data enables mechanistic microbiome research.</title>
        <authorList>
            <person name="Poyet M."/>
            <person name="Groussin M."/>
            <person name="Gibbons S.M."/>
            <person name="Avila-Pacheco J."/>
            <person name="Jiang X."/>
            <person name="Kearney S.M."/>
            <person name="Perrotta A.R."/>
            <person name="Berdy B."/>
            <person name="Zhao S."/>
            <person name="Lieberman T.D."/>
            <person name="Swanson P.K."/>
            <person name="Smith M."/>
            <person name="Roesemann S."/>
            <person name="Alexander J.E."/>
            <person name="Rich S.A."/>
            <person name="Livny J."/>
            <person name="Vlamakis H."/>
            <person name="Clish C."/>
            <person name="Bullock K."/>
            <person name="Deik A."/>
            <person name="Scott J."/>
            <person name="Pierce K.A."/>
            <person name="Xavier R.J."/>
            <person name="Alm E.J."/>
        </authorList>
    </citation>
    <scope>NUCLEOTIDE SEQUENCE [LARGE SCALE GENOMIC DNA]</scope>
    <source>
        <strain evidence="5 6">BIOML-A29</strain>
    </source>
</reference>
<evidence type="ECO:0000259" key="4">
    <source>
        <dbReference type="Pfam" id="PF07660"/>
    </source>
</evidence>
<evidence type="ECO:0000256" key="1">
    <source>
        <dbReference type="ARBA" id="ARBA00022448"/>
    </source>
</evidence>
<dbReference type="RefSeq" id="WP_155144364.1">
    <property type="nucleotide sequence ID" value="NZ_WNCN01000040.1"/>
</dbReference>
<evidence type="ECO:0000313" key="5">
    <source>
        <dbReference type="EMBL" id="MTU41545.1"/>
    </source>
</evidence>